<evidence type="ECO:0000313" key="3">
    <source>
        <dbReference type="Proteomes" id="UP000799118"/>
    </source>
</evidence>
<feature type="compositionally biased region" description="Low complexity" evidence="1">
    <location>
        <begin position="83"/>
        <end position="99"/>
    </location>
</feature>
<proteinExistence type="predicted"/>
<accession>A0A6A4I315</accession>
<gene>
    <name evidence="2" type="ORF">BT96DRAFT_426450</name>
</gene>
<reference evidence="2" key="1">
    <citation type="journal article" date="2019" name="Environ. Microbiol.">
        <title>Fungal ecological strategies reflected in gene transcription - a case study of two litter decomposers.</title>
        <authorList>
            <person name="Barbi F."/>
            <person name="Kohler A."/>
            <person name="Barry K."/>
            <person name="Baskaran P."/>
            <person name="Daum C."/>
            <person name="Fauchery L."/>
            <person name="Ihrmark K."/>
            <person name="Kuo A."/>
            <person name="LaButti K."/>
            <person name="Lipzen A."/>
            <person name="Morin E."/>
            <person name="Grigoriev I.V."/>
            <person name="Henrissat B."/>
            <person name="Lindahl B."/>
            <person name="Martin F."/>
        </authorList>
    </citation>
    <scope>NUCLEOTIDE SEQUENCE</scope>
    <source>
        <strain evidence="2">JB14</strain>
    </source>
</reference>
<organism evidence="2 3">
    <name type="scientific">Gymnopus androsaceus JB14</name>
    <dbReference type="NCBI Taxonomy" id="1447944"/>
    <lineage>
        <taxon>Eukaryota</taxon>
        <taxon>Fungi</taxon>
        <taxon>Dikarya</taxon>
        <taxon>Basidiomycota</taxon>
        <taxon>Agaricomycotina</taxon>
        <taxon>Agaricomycetes</taxon>
        <taxon>Agaricomycetidae</taxon>
        <taxon>Agaricales</taxon>
        <taxon>Marasmiineae</taxon>
        <taxon>Omphalotaceae</taxon>
        <taxon>Gymnopus</taxon>
    </lineage>
</organism>
<evidence type="ECO:0000313" key="2">
    <source>
        <dbReference type="EMBL" id="KAE9404360.1"/>
    </source>
</evidence>
<keyword evidence="3" id="KW-1185">Reference proteome</keyword>
<dbReference type="Proteomes" id="UP000799118">
    <property type="component" value="Unassembled WGS sequence"/>
</dbReference>
<dbReference type="AlphaFoldDB" id="A0A6A4I315"/>
<sequence length="182" mass="20054">MLTKSLSLTIAPHEDDENLETKSASYTHRSFSVDTHLLPLSFPQISLPLARSETLSLSLRHPHARKQSIMDGNHLSYPPNDVSASPTSSTSTTTLAAPTSVPPTPSASTSSFSLALDPIVEVSPLVSAYPYLSPAPTSWVHLHHLLQSSKYLHRHHSNTHHALHIPQIRHFLDKTTARRKLV</sequence>
<evidence type="ECO:0000256" key="1">
    <source>
        <dbReference type="SAM" id="MobiDB-lite"/>
    </source>
</evidence>
<dbReference type="EMBL" id="ML769417">
    <property type="protein sequence ID" value="KAE9404360.1"/>
    <property type="molecule type" value="Genomic_DNA"/>
</dbReference>
<name>A0A6A4I315_9AGAR</name>
<feature type="region of interest" description="Disordered" evidence="1">
    <location>
        <begin position="67"/>
        <end position="108"/>
    </location>
</feature>
<dbReference type="OrthoDB" id="1918at2759"/>
<protein>
    <submittedName>
        <fullName evidence="2">Uncharacterized protein</fullName>
    </submittedName>
</protein>